<dbReference type="GO" id="GO:0003677">
    <property type="term" value="F:DNA binding"/>
    <property type="evidence" value="ECO:0007669"/>
    <property type="project" value="UniProtKB-UniRule"/>
</dbReference>
<organism evidence="4 5">
    <name type="scientific">Candidatus Roizmanbacteria bacterium CG_4_9_14_0_2_um_filter_39_13</name>
    <dbReference type="NCBI Taxonomy" id="1974839"/>
    <lineage>
        <taxon>Bacteria</taxon>
        <taxon>Candidatus Roizmaniibacteriota</taxon>
    </lineage>
</organism>
<name>A0A2M8EYM7_9BACT</name>
<protein>
    <recommendedName>
        <fullName evidence="3">SpoVT-AbrB domain-containing protein</fullName>
    </recommendedName>
</protein>
<evidence type="ECO:0000313" key="5">
    <source>
        <dbReference type="Proteomes" id="UP000231383"/>
    </source>
</evidence>
<evidence type="ECO:0000259" key="3">
    <source>
        <dbReference type="PROSITE" id="PS51740"/>
    </source>
</evidence>
<keyword evidence="1" id="KW-0238">DNA-binding</keyword>
<proteinExistence type="predicted"/>
<keyword evidence="2" id="KW-0175">Coiled coil</keyword>
<dbReference type="AlphaFoldDB" id="A0A2M8EYM7"/>
<dbReference type="EMBL" id="PFSC01000106">
    <property type="protein sequence ID" value="PJC31690.1"/>
    <property type="molecule type" value="Genomic_DNA"/>
</dbReference>
<dbReference type="SUPFAM" id="SSF89447">
    <property type="entry name" value="AbrB/MazE/MraZ-like"/>
    <property type="match status" value="1"/>
</dbReference>
<dbReference type="SMART" id="SM00966">
    <property type="entry name" value="SpoVT_AbrB"/>
    <property type="match status" value="1"/>
</dbReference>
<dbReference type="InterPro" id="IPR007159">
    <property type="entry name" value="SpoVT-AbrB_dom"/>
</dbReference>
<accession>A0A2M8EYM7</accession>
<evidence type="ECO:0000256" key="1">
    <source>
        <dbReference type="PROSITE-ProRule" id="PRU01076"/>
    </source>
</evidence>
<comment type="caution">
    <text evidence="4">The sequence shown here is derived from an EMBL/GenBank/DDBJ whole genome shotgun (WGS) entry which is preliminary data.</text>
</comment>
<dbReference type="PROSITE" id="PS51740">
    <property type="entry name" value="SPOVT_ABRB"/>
    <property type="match status" value="1"/>
</dbReference>
<dbReference type="Proteomes" id="UP000231383">
    <property type="component" value="Unassembled WGS sequence"/>
</dbReference>
<dbReference type="Gene3D" id="2.10.260.10">
    <property type="match status" value="1"/>
</dbReference>
<evidence type="ECO:0000256" key="2">
    <source>
        <dbReference type="SAM" id="Coils"/>
    </source>
</evidence>
<dbReference type="Pfam" id="PF04014">
    <property type="entry name" value="MazE_antitoxin"/>
    <property type="match status" value="1"/>
</dbReference>
<feature type="coiled-coil region" evidence="2">
    <location>
        <begin position="53"/>
        <end position="80"/>
    </location>
</feature>
<dbReference type="InterPro" id="IPR037914">
    <property type="entry name" value="SpoVT-AbrB_sf"/>
</dbReference>
<gene>
    <name evidence="4" type="ORF">CO051_03855</name>
</gene>
<evidence type="ECO:0000313" key="4">
    <source>
        <dbReference type="EMBL" id="PJC31690.1"/>
    </source>
</evidence>
<feature type="domain" description="SpoVT-AbrB" evidence="3">
    <location>
        <begin position="2"/>
        <end position="47"/>
    </location>
</feature>
<reference evidence="5" key="1">
    <citation type="submission" date="2017-09" db="EMBL/GenBank/DDBJ databases">
        <title>Depth-based differentiation of microbial function through sediment-hosted aquifers and enrichment of novel symbionts in the deep terrestrial subsurface.</title>
        <authorList>
            <person name="Probst A.J."/>
            <person name="Ladd B."/>
            <person name="Jarett J.K."/>
            <person name="Geller-Mcgrath D.E."/>
            <person name="Sieber C.M.K."/>
            <person name="Emerson J.B."/>
            <person name="Anantharaman K."/>
            <person name="Thomas B.C."/>
            <person name="Malmstrom R."/>
            <person name="Stieglmeier M."/>
            <person name="Klingl A."/>
            <person name="Woyke T."/>
            <person name="Ryan C.M."/>
            <person name="Banfield J.F."/>
        </authorList>
    </citation>
    <scope>NUCLEOTIDE SEQUENCE [LARGE SCALE GENOMIC DNA]</scope>
</reference>
<sequence length="84" mass="9762">MNQIVTIRDRRQVTIPSKFLRSFGLDVGDKFLIKLESDQIRLEPIKIKTVDLLSKIQQVIQESDISVEELQKNAGNLRRENAKR</sequence>